<name>A0A7S7NLX0_PALFE</name>
<dbReference type="Gene3D" id="2.60.200.20">
    <property type="match status" value="1"/>
</dbReference>
<keyword evidence="4" id="KW-0238">DNA-binding</keyword>
<gene>
    <name evidence="8" type="ORF">IRI77_24995</name>
</gene>
<evidence type="ECO:0000313" key="8">
    <source>
        <dbReference type="EMBL" id="QOY86051.1"/>
    </source>
</evidence>
<dbReference type="PRINTS" id="PR01590">
    <property type="entry name" value="HTHFIS"/>
</dbReference>
<protein>
    <submittedName>
        <fullName evidence="8">Sigma 54-interacting transcriptional regulator</fullName>
    </submittedName>
</protein>
<evidence type="ECO:0000259" key="7">
    <source>
        <dbReference type="PROSITE" id="PS50045"/>
    </source>
</evidence>
<evidence type="ECO:0000256" key="2">
    <source>
        <dbReference type="ARBA" id="ARBA00022840"/>
    </source>
</evidence>
<dbReference type="SUPFAM" id="SSF52540">
    <property type="entry name" value="P-loop containing nucleoside triphosphate hydrolases"/>
    <property type="match status" value="1"/>
</dbReference>
<dbReference type="GO" id="GO:0006355">
    <property type="term" value="P:regulation of DNA-templated transcription"/>
    <property type="evidence" value="ECO:0007669"/>
    <property type="project" value="InterPro"/>
</dbReference>
<dbReference type="InterPro" id="IPR027417">
    <property type="entry name" value="P-loop_NTPase"/>
</dbReference>
<keyword evidence="2" id="KW-0067">ATP-binding</keyword>
<dbReference type="FunFam" id="3.40.50.300:FF:000006">
    <property type="entry name" value="DNA-binding transcriptional regulator NtrC"/>
    <property type="match status" value="1"/>
</dbReference>
<dbReference type="Pfam" id="PF13185">
    <property type="entry name" value="GAF_2"/>
    <property type="match status" value="1"/>
</dbReference>
<dbReference type="InterPro" id="IPR002197">
    <property type="entry name" value="HTH_Fis"/>
</dbReference>
<dbReference type="EMBL" id="CP063849">
    <property type="protein sequence ID" value="QOY86051.1"/>
    <property type="molecule type" value="Genomic_DNA"/>
</dbReference>
<dbReference type="InterPro" id="IPR025944">
    <property type="entry name" value="Sigma_54_int_dom_CS"/>
</dbReference>
<keyword evidence="3" id="KW-0805">Transcription regulation</keyword>
<feature type="domain" description="Sigma-54 factor interaction" evidence="7">
    <location>
        <begin position="318"/>
        <end position="547"/>
    </location>
</feature>
<dbReference type="SUPFAM" id="SSF55781">
    <property type="entry name" value="GAF domain-like"/>
    <property type="match status" value="1"/>
</dbReference>
<organism evidence="8 9">
    <name type="scientific">Paludibaculum fermentans</name>
    <dbReference type="NCBI Taxonomy" id="1473598"/>
    <lineage>
        <taxon>Bacteria</taxon>
        <taxon>Pseudomonadati</taxon>
        <taxon>Acidobacteriota</taxon>
        <taxon>Terriglobia</taxon>
        <taxon>Bryobacterales</taxon>
        <taxon>Bryobacteraceae</taxon>
        <taxon>Paludibaculum</taxon>
    </lineage>
</organism>
<dbReference type="PROSITE" id="PS50006">
    <property type="entry name" value="FHA_DOMAIN"/>
    <property type="match status" value="1"/>
</dbReference>
<dbReference type="SMART" id="SM00240">
    <property type="entry name" value="FHA"/>
    <property type="match status" value="1"/>
</dbReference>
<dbReference type="InterPro" id="IPR000253">
    <property type="entry name" value="FHA_dom"/>
</dbReference>
<dbReference type="Gene3D" id="3.30.450.40">
    <property type="match status" value="1"/>
</dbReference>
<dbReference type="SMART" id="SM00382">
    <property type="entry name" value="AAA"/>
    <property type="match status" value="1"/>
</dbReference>
<dbReference type="InterPro" id="IPR008984">
    <property type="entry name" value="SMAD_FHA_dom_sf"/>
</dbReference>
<dbReference type="PROSITE" id="PS00676">
    <property type="entry name" value="SIGMA54_INTERACT_2"/>
    <property type="match status" value="1"/>
</dbReference>
<dbReference type="Pfam" id="PF25601">
    <property type="entry name" value="AAA_lid_14"/>
    <property type="match status" value="1"/>
</dbReference>
<dbReference type="PANTHER" id="PTHR32071:SF117">
    <property type="entry name" value="PTS-DEPENDENT DIHYDROXYACETONE KINASE OPERON REGULATORY PROTEIN-RELATED"/>
    <property type="match status" value="1"/>
</dbReference>
<proteinExistence type="predicted"/>
<sequence>MNDRLVGIQGPMKGIVVPLPIPLVQLGRDGSNHIKLEDLLVSRQHCLLRFQDSIWIVEDLSSANGTFVNGERIMARALVAGDHLSIGDSAFLFLGGETEGPDRVSIDEEGQDLLATIRLPVAETGGRSTATPLITAEQSVQLLTRIGLSLNSWRSLNGLQRQLLESIMSLLPPERAAILLLDPGTETPVASYGWERGIGGTEPADIRVSRTLIRMVMDDKCAFAGAPGSDPRLDGAASIRSTRIASIAAAPLLIAGRPLGLIYLETSDPSCLFGQAEVTLLAAIAGMASQPLESALRIERLDSEVRRLRSDLGQTLNMTGDSPKMRKIYDSILRAAPSDATVLLLGESGTGKELAARAIHANSPRRKEAWVAVNCAAIAENLLESELFGHERGAFTGAISQKRGKLELADGGTLFLDEIGELPAPSQSKLLRALQEKELERVGGSRPIKVDFRLVAATNRDLAELVEQGKFRDDLYYRLNVVALRMPALRDREKDILVLADLFLERFARKAGRLIRGFSSAARAALLQYTWPGNVRELQNTVERAVVLGQSDWIEFEDLPDEIAGVIPAGIMAATGYHSGVLQSKRQLLTSAMEAASGNYTQAAARLGINVKYLHRLLRAYGLKANRE</sequence>
<dbReference type="PANTHER" id="PTHR32071">
    <property type="entry name" value="TRANSCRIPTIONAL REGULATORY PROTEIN"/>
    <property type="match status" value="1"/>
</dbReference>
<dbReference type="InterPro" id="IPR009057">
    <property type="entry name" value="Homeodomain-like_sf"/>
</dbReference>
<dbReference type="RefSeq" id="WP_194447720.1">
    <property type="nucleotide sequence ID" value="NZ_CP063849.1"/>
</dbReference>
<dbReference type="SUPFAM" id="SSF49879">
    <property type="entry name" value="SMAD/FHA domain"/>
    <property type="match status" value="1"/>
</dbReference>
<dbReference type="InterPro" id="IPR058031">
    <property type="entry name" value="AAA_lid_NorR"/>
</dbReference>
<keyword evidence="9" id="KW-1185">Reference proteome</keyword>
<dbReference type="InterPro" id="IPR002078">
    <property type="entry name" value="Sigma_54_int"/>
</dbReference>
<dbReference type="InterPro" id="IPR029016">
    <property type="entry name" value="GAF-like_dom_sf"/>
</dbReference>
<keyword evidence="5" id="KW-0804">Transcription</keyword>
<dbReference type="SUPFAM" id="SSF46689">
    <property type="entry name" value="Homeodomain-like"/>
    <property type="match status" value="1"/>
</dbReference>
<dbReference type="Pfam" id="PF00498">
    <property type="entry name" value="FHA"/>
    <property type="match status" value="1"/>
</dbReference>
<keyword evidence="1" id="KW-0547">Nucleotide-binding</keyword>
<feature type="domain" description="FHA" evidence="6">
    <location>
        <begin position="24"/>
        <end position="73"/>
    </location>
</feature>
<dbReference type="GO" id="GO:0005524">
    <property type="term" value="F:ATP binding"/>
    <property type="evidence" value="ECO:0007669"/>
    <property type="project" value="UniProtKB-KW"/>
</dbReference>
<dbReference type="PROSITE" id="PS50045">
    <property type="entry name" value="SIGMA54_INTERACT_4"/>
    <property type="match status" value="1"/>
</dbReference>
<dbReference type="KEGG" id="pfer:IRI77_24995"/>
<dbReference type="Gene3D" id="3.40.50.300">
    <property type="entry name" value="P-loop containing nucleotide triphosphate hydrolases"/>
    <property type="match status" value="1"/>
</dbReference>
<evidence type="ECO:0000259" key="6">
    <source>
        <dbReference type="PROSITE" id="PS50006"/>
    </source>
</evidence>
<dbReference type="Proteomes" id="UP000593892">
    <property type="component" value="Chromosome"/>
</dbReference>
<dbReference type="PROSITE" id="PS00688">
    <property type="entry name" value="SIGMA54_INTERACT_3"/>
    <property type="match status" value="1"/>
</dbReference>
<dbReference type="AlphaFoldDB" id="A0A7S7NLX0"/>
<evidence type="ECO:0000256" key="4">
    <source>
        <dbReference type="ARBA" id="ARBA00023125"/>
    </source>
</evidence>
<dbReference type="InterPro" id="IPR003593">
    <property type="entry name" value="AAA+_ATPase"/>
</dbReference>
<evidence type="ECO:0000313" key="9">
    <source>
        <dbReference type="Proteomes" id="UP000593892"/>
    </source>
</evidence>
<reference evidence="8 9" key="1">
    <citation type="submission" date="2020-10" db="EMBL/GenBank/DDBJ databases">
        <title>Complete genome sequence of Paludibaculum fermentans P105T, a facultatively anaerobic acidobacterium capable of dissimilatory Fe(III) reduction.</title>
        <authorList>
            <person name="Dedysh S.N."/>
            <person name="Beletsky A.V."/>
            <person name="Kulichevskaya I.S."/>
            <person name="Mardanov A.V."/>
            <person name="Ravin N.V."/>
        </authorList>
    </citation>
    <scope>NUCLEOTIDE SEQUENCE [LARGE SCALE GENOMIC DNA]</scope>
    <source>
        <strain evidence="8 9">P105</strain>
    </source>
</reference>
<dbReference type="GO" id="GO:0043565">
    <property type="term" value="F:sequence-specific DNA binding"/>
    <property type="evidence" value="ECO:0007669"/>
    <property type="project" value="InterPro"/>
</dbReference>
<dbReference type="Pfam" id="PF00158">
    <property type="entry name" value="Sigma54_activat"/>
    <property type="match status" value="1"/>
</dbReference>
<dbReference type="InterPro" id="IPR025943">
    <property type="entry name" value="Sigma_54_int_dom_ATP-bd_2"/>
</dbReference>
<dbReference type="InterPro" id="IPR003018">
    <property type="entry name" value="GAF"/>
</dbReference>
<dbReference type="Gene3D" id="1.10.10.60">
    <property type="entry name" value="Homeodomain-like"/>
    <property type="match status" value="1"/>
</dbReference>
<evidence type="ECO:0000256" key="5">
    <source>
        <dbReference type="ARBA" id="ARBA00023163"/>
    </source>
</evidence>
<dbReference type="SMART" id="SM00065">
    <property type="entry name" value="GAF"/>
    <property type="match status" value="1"/>
</dbReference>
<dbReference type="Gene3D" id="1.10.8.60">
    <property type="match status" value="1"/>
</dbReference>
<evidence type="ECO:0000256" key="3">
    <source>
        <dbReference type="ARBA" id="ARBA00023015"/>
    </source>
</evidence>
<dbReference type="CDD" id="cd00060">
    <property type="entry name" value="FHA"/>
    <property type="match status" value="1"/>
</dbReference>
<evidence type="ECO:0000256" key="1">
    <source>
        <dbReference type="ARBA" id="ARBA00022741"/>
    </source>
</evidence>
<accession>A0A7S7NLX0</accession>
<dbReference type="CDD" id="cd00009">
    <property type="entry name" value="AAA"/>
    <property type="match status" value="1"/>
</dbReference>